<name>A0A4R6ISL8_9BACT</name>
<dbReference type="InterPro" id="IPR040756">
    <property type="entry name" value="Peptidase_M61_N"/>
</dbReference>
<evidence type="ECO:0000313" key="3">
    <source>
        <dbReference type="Proteomes" id="UP000295741"/>
    </source>
</evidence>
<dbReference type="EMBL" id="SNWP01000013">
    <property type="protein sequence ID" value="TDO25463.1"/>
    <property type="molecule type" value="Genomic_DNA"/>
</dbReference>
<dbReference type="InterPro" id="IPR001478">
    <property type="entry name" value="PDZ"/>
</dbReference>
<dbReference type="Pfam" id="PF13180">
    <property type="entry name" value="PDZ_2"/>
    <property type="match status" value="1"/>
</dbReference>
<protein>
    <submittedName>
        <fullName evidence="2">Putative metalloprotease with PDZ domain</fullName>
    </submittedName>
</protein>
<dbReference type="InterPro" id="IPR007963">
    <property type="entry name" value="Peptidase_M61_catalytic"/>
</dbReference>
<dbReference type="PIRSF" id="PIRSF016493">
    <property type="entry name" value="Glycyl_aminpptds"/>
    <property type="match status" value="1"/>
</dbReference>
<evidence type="ECO:0000313" key="2">
    <source>
        <dbReference type="EMBL" id="TDO25463.1"/>
    </source>
</evidence>
<accession>A0A4R6ISL8</accession>
<dbReference type="GO" id="GO:0006508">
    <property type="term" value="P:proteolysis"/>
    <property type="evidence" value="ECO:0007669"/>
    <property type="project" value="UniProtKB-KW"/>
</dbReference>
<keyword evidence="2" id="KW-0482">Metalloprotease</keyword>
<reference evidence="2 3" key="1">
    <citation type="submission" date="2019-03" db="EMBL/GenBank/DDBJ databases">
        <title>Genomic Encyclopedia of Archaeal and Bacterial Type Strains, Phase II (KMG-II): from individual species to whole genera.</title>
        <authorList>
            <person name="Goeker M."/>
        </authorList>
    </citation>
    <scope>NUCLEOTIDE SEQUENCE [LARGE SCALE GENOMIC DNA]</scope>
    <source>
        <strain evidence="2 3">DSM 28323</strain>
    </source>
</reference>
<keyword evidence="2" id="KW-0645">Protease</keyword>
<dbReference type="Proteomes" id="UP000295741">
    <property type="component" value="Unassembled WGS sequence"/>
</dbReference>
<dbReference type="Pfam" id="PF17899">
    <property type="entry name" value="Peptidase_M61_N"/>
    <property type="match status" value="1"/>
</dbReference>
<keyword evidence="3" id="KW-1185">Reference proteome</keyword>
<dbReference type="Gene3D" id="1.10.390.10">
    <property type="entry name" value="Neutral Protease Domain 2"/>
    <property type="match status" value="1"/>
</dbReference>
<dbReference type="SMART" id="SM00228">
    <property type="entry name" value="PDZ"/>
    <property type="match status" value="1"/>
</dbReference>
<dbReference type="AlphaFoldDB" id="A0A4R6ISL8"/>
<dbReference type="Gene3D" id="2.30.42.10">
    <property type="match status" value="1"/>
</dbReference>
<sequence length="608" mass="69230">MQPQITVYSVRKWYMLFLSLFGALITLAQTPAIHFSLSFPQATEHFVQVEMNYDPKGKKIVDFELPNWTTGYYQLMYFSKDLKNFAVRNTKDTLAWKHTKDNGWQVSGDGKPFMVSYRIFGNRRFVASNYIDEEFAYLSPAGIFLHPTGGIAYPSTIEIHPYKNWNKVATGLNIVKDKSNTYFSPDFDILYDSPFLLGSKLEDLPSFQVNNKPHYFVAYKAGDFDKTAFMNDLQKIVGTASGIIGDIPYDHYSFLAIGPGGGGIEHLNSTSIAFSGQGLTTNKAARIRMYHFLAHEYFHHYNVKRIRPIELGPFDYNKGSRTHSLWVSEGLNVYYENLILRRAGLKTDEEALATVQQQVASYETKPGRLFQTLAQSSYETWSDGPFGRTGDEVNKTISYYDKGPVVGVMLDFRIRYVTNNKKSLDDVMRKLYYAYYKKKGRGFTEAELKEEIEKVSGEKMDDFFEYIYTVKPLDYKRYFAYAGLLVNETPKKIPAYSGIVAGDRRDTVVVNNVDWQSPAWDAGLRRQAKILAVNNQPVKTLAEYTSAISGKQTGDEISLHVISGNESLQLKYVLGEKEEKSYAITIDPSASERATRVRKGWLLGQTDK</sequence>
<dbReference type="SUPFAM" id="SSF55486">
    <property type="entry name" value="Metalloproteases ('zincins'), catalytic domain"/>
    <property type="match status" value="1"/>
</dbReference>
<comment type="caution">
    <text evidence="2">The sequence shown here is derived from an EMBL/GenBank/DDBJ whole genome shotgun (WGS) entry which is preliminary data.</text>
</comment>
<dbReference type="GO" id="GO:0008237">
    <property type="term" value="F:metallopeptidase activity"/>
    <property type="evidence" value="ECO:0007669"/>
    <property type="project" value="UniProtKB-KW"/>
</dbReference>
<dbReference type="InterPro" id="IPR024191">
    <property type="entry name" value="Peptidase_M61"/>
</dbReference>
<organism evidence="2 3">
    <name type="scientific">Sediminibacterium goheungense</name>
    <dbReference type="NCBI Taxonomy" id="1086393"/>
    <lineage>
        <taxon>Bacteria</taxon>
        <taxon>Pseudomonadati</taxon>
        <taxon>Bacteroidota</taxon>
        <taxon>Chitinophagia</taxon>
        <taxon>Chitinophagales</taxon>
        <taxon>Chitinophagaceae</taxon>
        <taxon>Sediminibacterium</taxon>
    </lineage>
</organism>
<dbReference type="OrthoDB" id="9778516at2"/>
<feature type="domain" description="PDZ" evidence="1">
    <location>
        <begin position="494"/>
        <end position="565"/>
    </location>
</feature>
<proteinExistence type="predicted"/>
<dbReference type="RefSeq" id="WP_133475571.1">
    <property type="nucleotide sequence ID" value="NZ_SNWP01000013.1"/>
</dbReference>
<gene>
    <name evidence="2" type="ORF">BC659_3005</name>
</gene>
<evidence type="ECO:0000259" key="1">
    <source>
        <dbReference type="SMART" id="SM00228"/>
    </source>
</evidence>
<keyword evidence="2" id="KW-0378">Hydrolase</keyword>
<dbReference type="SUPFAM" id="SSF50156">
    <property type="entry name" value="PDZ domain-like"/>
    <property type="match status" value="1"/>
</dbReference>
<dbReference type="InterPro" id="IPR027268">
    <property type="entry name" value="Peptidase_M4/M1_CTD_sf"/>
</dbReference>
<dbReference type="InterPro" id="IPR036034">
    <property type="entry name" value="PDZ_sf"/>
</dbReference>
<dbReference type="Pfam" id="PF05299">
    <property type="entry name" value="Peptidase_M61"/>
    <property type="match status" value="1"/>
</dbReference>
<dbReference type="Gene3D" id="2.60.40.3650">
    <property type="match status" value="1"/>
</dbReference>